<comment type="cofactor">
    <cofactor evidence="3">
        <name>Ca(2+)</name>
        <dbReference type="ChEBI" id="CHEBI:29108"/>
    </cofactor>
    <text evidence="3">Binds 1 Ca(2+) ion per subunit.</text>
</comment>
<keyword evidence="3" id="KW-0106">Calcium</keyword>
<accession>A0A249PAP4</accession>
<dbReference type="SUPFAM" id="SSF47240">
    <property type="entry name" value="Ferritin-like"/>
    <property type="match status" value="1"/>
</dbReference>
<evidence type="ECO:0000256" key="4">
    <source>
        <dbReference type="SAM" id="MobiDB-lite"/>
    </source>
</evidence>
<feature type="binding site" evidence="2">
    <location>
        <position position="160"/>
    </location>
    <ligand>
        <name>Mn(2+)</name>
        <dbReference type="ChEBI" id="CHEBI:29035"/>
        <label>1</label>
    </ligand>
</feature>
<feature type="binding site" evidence="2">
    <location>
        <position position="193"/>
    </location>
    <ligand>
        <name>Mn(2+)</name>
        <dbReference type="ChEBI" id="CHEBI:29035"/>
        <label>1</label>
    </ligand>
</feature>
<proteinExistence type="inferred from homology"/>
<reference evidence="5 6" key="1">
    <citation type="submission" date="2017-08" db="EMBL/GenBank/DDBJ databases">
        <title>Multipartite genome sequences of Sinorhizobium species nodulating soybeans.</title>
        <authorList>
            <person name="Tian C.F."/>
        </authorList>
    </citation>
    <scope>NUCLEOTIDE SEQUENCE [LARGE SCALE GENOMIC DNA]</scope>
    <source>
        <strain evidence="5 6">CCBAU 05684</strain>
    </source>
</reference>
<feature type="binding site" evidence="2">
    <location>
        <position position="35"/>
    </location>
    <ligand>
        <name>Mn(2+)</name>
        <dbReference type="ChEBI" id="CHEBI:29035"/>
        <label>1</label>
    </ligand>
</feature>
<evidence type="ECO:0000313" key="6">
    <source>
        <dbReference type="Proteomes" id="UP000217211"/>
    </source>
</evidence>
<sequence>MFHHVKELQFDARVSKPDPRFAALLLEQFGGGNGELKAAMQYFVQAFAARQPYPEKYDLLMDIATEEFSHLEIVGATITMLLDGVNGELKNAAEANPITKLNGKPSKESFIHEALANPQFLALSGGGPTLTNSQGVPWTGAYVNANGDLTVDLRSDIAAESRAKIVYEYLLQFTDDPHVKNTLRFLMTREIAHFQMFSAALETIQPNFPPGVLQGDPRFTHEYFNMSNGIDARGPWNEGQGPWGDGEHWEYIEDPIKHVVDTQGEVNHQPEGTSRSAKEVARMDKEMSKQRSEEIRSRLPKGENQWSSYPQTELASPRSK</sequence>
<evidence type="ECO:0000256" key="2">
    <source>
        <dbReference type="PIRSR" id="PIRSR607760-1"/>
    </source>
</evidence>
<dbReference type="EMBL" id="CP023067">
    <property type="protein sequence ID" value="ASY62981.1"/>
    <property type="molecule type" value="Genomic_DNA"/>
</dbReference>
<dbReference type="KEGG" id="esj:SJ05684_c15390"/>
<keyword evidence="6" id="KW-1185">Reference proteome</keyword>
<comment type="similarity">
    <text evidence="1">Belongs to the manganese catalase family.</text>
</comment>
<protein>
    <submittedName>
        <fullName evidence="5">Mn-containing catalase</fullName>
    </submittedName>
</protein>
<dbReference type="RefSeq" id="WP_034854798.1">
    <property type="nucleotide sequence ID" value="NZ_AJQT01000049.1"/>
</dbReference>
<dbReference type="Proteomes" id="UP000217211">
    <property type="component" value="Chromosome"/>
</dbReference>
<feature type="binding site" evidence="2">
    <location>
        <position position="70"/>
    </location>
    <ligand>
        <name>Mn(2+)</name>
        <dbReference type="ChEBI" id="CHEBI:29035"/>
        <label>1</label>
    </ligand>
</feature>
<feature type="compositionally biased region" description="Polar residues" evidence="4">
    <location>
        <begin position="264"/>
        <end position="275"/>
    </location>
</feature>
<dbReference type="InterPro" id="IPR007760">
    <property type="entry name" value="Mn_catalase"/>
</dbReference>
<feature type="binding site" evidence="3">
    <location>
        <position position="227"/>
    </location>
    <ligand>
        <name>Ca(2+)</name>
        <dbReference type="ChEBI" id="CHEBI:29108"/>
    </ligand>
</feature>
<dbReference type="STRING" id="716928.GCA_000261485_02620"/>
<evidence type="ECO:0000313" key="5">
    <source>
        <dbReference type="EMBL" id="ASY62981.1"/>
    </source>
</evidence>
<feature type="region of interest" description="Disordered" evidence="4">
    <location>
        <begin position="264"/>
        <end position="320"/>
    </location>
</feature>
<feature type="compositionally biased region" description="Basic and acidic residues" evidence="4">
    <location>
        <begin position="276"/>
        <end position="301"/>
    </location>
</feature>
<dbReference type="CDD" id="cd01051">
    <property type="entry name" value="Mn_catalase"/>
    <property type="match status" value="1"/>
</dbReference>
<feature type="binding site" evidence="3">
    <location>
        <position position="229"/>
    </location>
    <ligand>
        <name>Ca(2+)</name>
        <dbReference type="ChEBI" id="CHEBI:29108"/>
    </ligand>
</feature>
<gene>
    <name evidence="5" type="ORF">SJ05684_c15390</name>
</gene>
<keyword evidence="2" id="KW-0479">Metal-binding</keyword>
<dbReference type="GO" id="GO:0046872">
    <property type="term" value="F:metal ion binding"/>
    <property type="evidence" value="ECO:0007669"/>
    <property type="project" value="UniProtKB-KW"/>
</dbReference>
<dbReference type="Gene3D" id="1.20.1260.10">
    <property type="match status" value="1"/>
</dbReference>
<dbReference type="eggNOG" id="COG3546">
    <property type="taxonomic scope" value="Bacteria"/>
</dbReference>
<feature type="binding site" evidence="3">
    <location>
        <position position="58"/>
    </location>
    <ligand>
        <name>Ca(2+)</name>
        <dbReference type="ChEBI" id="CHEBI:29108"/>
    </ligand>
</feature>
<dbReference type="InterPro" id="IPR012347">
    <property type="entry name" value="Ferritin-like"/>
</dbReference>
<feature type="binding site" evidence="2">
    <location>
        <position position="67"/>
    </location>
    <ligand>
        <name>Mn(2+)</name>
        <dbReference type="ChEBI" id="CHEBI:29035"/>
        <label>1</label>
    </ligand>
</feature>
<feature type="compositionally biased region" description="Polar residues" evidence="4">
    <location>
        <begin position="304"/>
        <end position="314"/>
    </location>
</feature>
<feature type="binding site" evidence="3">
    <location>
        <position position="62"/>
    </location>
    <ligand>
        <name>Ca(2+)</name>
        <dbReference type="ChEBI" id="CHEBI:29108"/>
    </ligand>
</feature>
<dbReference type="InterPro" id="IPR039377">
    <property type="entry name" value="Mn_catalase_dom"/>
</dbReference>
<comment type="cofactor">
    <cofactor evidence="2">
        <name>Mn(2+)</name>
        <dbReference type="ChEBI" id="CHEBI:29035"/>
    </cofactor>
    <text evidence="2">Binds 2 manganese ions per subunit.</text>
</comment>
<evidence type="ECO:0000256" key="3">
    <source>
        <dbReference type="PIRSR" id="PIRSR607760-2"/>
    </source>
</evidence>
<dbReference type="AlphaFoldDB" id="A0A249PAP4"/>
<dbReference type="OrthoDB" id="8334870at2"/>
<dbReference type="InterPro" id="IPR009078">
    <property type="entry name" value="Ferritin-like_SF"/>
</dbReference>
<feature type="binding site" evidence="3">
    <location>
        <position position="225"/>
    </location>
    <ligand>
        <name>Ca(2+)</name>
        <dbReference type="ChEBI" id="CHEBI:29108"/>
    </ligand>
</feature>
<keyword evidence="2" id="KW-0464">Manganese</keyword>
<evidence type="ECO:0000256" key="1">
    <source>
        <dbReference type="ARBA" id="ARBA00007644"/>
    </source>
</evidence>
<dbReference type="Pfam" id="PF05067">
    <property type="entry name" value="Mn_catalase"/>
    <property type="match status" value="1"/>
</dbReference>
<name>A0A249PAP4_9HYPH</name>
<organism evidence="5 6">
    <name type="scientific">Sinorhizobium sojae CCBAU 05684</name>
    <dbReference type="NCBI Taxonomy" id="716928"/>
    <lineage>
        <taxon>Bacteria</taxon>
        <taxon>Pseudomonadati</taxon>
        <taxon>Pseudomonadota</taxon>
        <taxon>Alphaproteobacteria</taxon>
        <taxon>Hyphomicrobiales</taxon>
        <taxon>Rhizobiaceae</taxon>
        <taxon>Sinorhizobium/Ensifer group</taxon>
        <taxon>Sinorhizobium</taxon>
    </lineage>
</organism>